<dbReference type="Proteomes" id="UP000332933">
    <property type="component" value="Unassembled WGS sequence"/>
</dbReference>
<accession>A0A485KLX5</accession>
<reference evidence="1" key="2">
    <citation type="submission" date="2019-06" db="EMBL/GenBank/DDBJ databases">
        <title>Genomics analysis of Aphanomyces spp. identifies a new class of oomycete effector associated with host adaptation.</title>
        <authorList>
            <person name="Gaulin E."/>
        </authorList>
    </citation>
    <scope>NUCLEOTIDE SEQUENCE</scope>
    <source>
        <strain evidence="1">CBS 578.67</strain>
    </source>
</reference>
<name>A0A485KLX5_9STRA</name>
<evidence type="ECO:0000313" key="3">
    <source>
        <dbReference type="Proteomes" id="UP000332933"/>
    </source>
</evidence>
<dbReference type="EMBL" id="VJMH01005122">
    <property type="protein sequence ID" value="KAF0700476.1"/>
    <property type="molecule type" value="Genomic_DNA"/>
</dbReference>
<reference evidence="2 3" key="1">
    <citation type="submission" date="2019-03" db="EMBL/GenBank/DDBJ databases">
        <authorList>
            <person name="Gaulin E."/>
            <person name="Dumas B."/>
        </authorList>
    </citation>
    <scope>NUCLEOTIDE SEQUENCE [LARGE SCALE GENOMIC DNA]</scope>
    <source>
        <strain evidence="2">CBS 568.67</strain>
    </source>
</reference>
<evidence type="ECO:0000313" key="1">
    <source>
        <dbReference type="EMBL" id="KAF0700476.1"/>
    </source>
</evidence>
<dbReference type="EMBL" id="CAADRA010005143">
    <property type="protein sequence ID" value="VFT85889.1"/>
    <property type="molecule type" value="Genomic_DNA"/>
</dbReference>
<protein>
    <submittedName>
        <fullName evidence="2">Aste57867_9005 protein</fullName>
    </submittedName>
</protein>
<keyword evidence="3" id="KW-1185">Reference proteome</keyword>
<evidence type="ECO:0000313" key="2">
    <source>
        <dbReference type="EMBL" id="VFT85889.1"/>
    </source>
</evidence>
<gene>
    <name evidence="2" type="primary">Aste57867_9005</name>
    <name evidence="1" type="ORF">As57867_008970</name>
    <name evidence="2" type="ORF">ASTE57867_9005</name>
</gene>
<proteinExistence type="predicted"/>
<organism evidence="2 3">
    <name type="scientific">Aphanomyces stellatus</name>
    <dbReference type="NCBI Taxonomy" id="120398"/>
    <lineage>
        <taxon>Eukaryota</taxon>
        <taxon>Sar</taxon>
        <taxon>Stramenopiles</taxon>
        <taxon>Oomycota</taxon>
        <taxon>Saprolegniomycetes</taxon>
        <taxon>Saprolegniales</taxon>
        <taxon>Verrucalvaceae</taxon>
        <taxon>Aphanomyces</taxon>
    </lineage>
</organism>
<dbReference type="AlphaFoldDB" id="A0A485KLX5"/>
<sequence length="144" mass="16577">MSRRLHRCRPRWCRFGVTFSWSTISDVDLFSVNEYGDRLKAALKTLWALLTAAVLHLNWTEHNKVQYDGASALSCHVWNELSFLSWTASVRQWLRLQDPDCPVRSSAFEVMATQRVQGGYRALWAKYPNSLLLAPTAADPRARH</sequence>